<dbReference type="Proteomes" id="UP000276260">
    <property type="component" value="Unassembled WGS sequence"/>
</dbReference>
<gene>
    <name evidence="1" type="ORF">EIK76_04655</name>
</gene>
<comment type="caution">
    <text evidence="1">The sequence shown here is derived from an EMBL/GenBank/DDBJ whole genome shotgun (WGS) entry which is preliminary data.</text>
</comment>
<evidence type="ECO:0000313" key="1">
    <source>
        <dbReference type="EMBL" id="RRJ24102.1"/>
    </source>
</evidence>
<accession>A0A3P3QS96</accession>
<organism evidence="1 2">
    <name type="scientific">Rheinheimera mesophila</name>
    <dbReference type="NCBI Taxonomy" id="1547515"/>
    <lineage>
        <taxon>Bacteria</taxon>
        <taxon>Pseudomonadati</taxon>
        <taxon>Pseudomonadota</taxon>
        <taxon>Gammaproteobacteria</taxon>
        <taxon>Chromatiales</taxon>
        <taxon>Chromatiaceae</taxon>
        <taxon>Rheinheimera</taxon>
    </lineage>
</organism>
<keyword evidence="2" id="KW-1185">Reference proteome</keyword>
<dbReference type="Pfam" id="PF11743">
    <property type="entry name" value="DUF3301"/>
    <property type="match status" value="1"/>
</dbReference>
<dbReference type="EMBL" id="RRCF01000001">
    <property type="protein sequence ID" value="RRJ24102.1"/>
    <property type="molecule type" value="Genomic_DNA"/>
</dbReference>
<reference evidence="1 2" key="1">
    <citation type="submission" date="2018-11" db="EMBL/GenBank/DDBJ databases">
        <title>Draft genome analysis of Rheinheimera mesophila isolated from an industrial waste site.</title>
        <authorList>
            <person name="Yu Q."/>
            <person name="Qi Y."/>
            <person name="Zhang H."/>
            <person name="Lu Y."/>
            <person name="Pu J."/>
        </authorList>
    </citation>
    <scope>NUCLEOTIDE SEQUENCE [LARGE SCALE GENOMIC DNA]</scope>
    <source>
        <strain evidence="1 2">IITR13</strain>
    </source>
</reference>
<dbReference type="AlphaFoldDB" id="A0A3P3QS96"/>
<evidence type="ECO:0000313" key="2">
    <source>
        <dbReference type="Proteomes" id="UP000276260"/>
    </source>
</evidence>
<proteinExistence type="predicted"/>
<sequence>MDFVWLLLLGMAFVYAFLLQRKQDETAIKLAKHLCKQQQLQFLECARGKHQFSKLDNRWRWFTSYQVDFSGDGESRYQAELRLSGLRYLSFQLPPYRI</sequence>
<protein>
    <submittedName>
        <fullName evidence="1">DUF3301 domain-containing protein</fullName>
    </submittedName>
</protein>
<dbReference type="OrthoDB" id="5959530at2"/>
<dbReference type="InterPro" id="IPR021732">
    <property type="entry name" value="DUF3301"/>
</dbReference>
<name>A0A3P3QS96_9GAMM</name>